<dbReference type="PANTHER" id="PTHR35869">
    <property type="entry name" value="OUTER-MEMBRANE LIPOPROTEIN CARRIER PROTEIN"/>
    <property type="match status" value="1"/>
</dbReference>
<reference evidence="4" key="1">
    <citation type="journal article" date="2019" name="Int. J. Syst. Evol. Microbiol.">
        <title>The Global Catalogue of Microorganisms (GCM) 10K type strain sequencing project: providing services to taxonomists for standard genome sequencing and annotation.</title>
        <authorList>
            <consortium name="The Broad Institute Genomics Platform"/>
            <consortium name="The Broad Institute Genome Sequencing Center for Infectious Disease"/>
            <person name="Wu L."/>
            <person name="Ma J."/>
        </authorList>
    </citation>
    <scope>NUCLEOTIDE SEQUENCE [LARGE SCALE GENOMIC DNA]</scope>
    <source>
        <strain evidence="4">JCM 17543</strain>
    </source>
</reference>
<keyword evidence="3" id="KW-0449">Lipoprotein</keyword>
<dbReference type="CDD" id="cd16325">
    <property type="entry name" value="LolA"/>
    <property type="match status" value="1"/>
</dbReference>
<dbReference type="Proteomes" id="UP001500827">
    <property type="component" value="Unassembled WGS sequence"/>
</dbReference>
<name>A0ABP7LEK2_9SPHN</name>
<evidence type="ECO:0000313" key="3">
    <source>
        <dbReference type="EMBL" id="GAA3899360.1"/>
    </source>
</evidence>
<protein>
    <submittedName>
        <fullName evidence="3">Outer membrane lipoprotein carrier protein LolA</fullName>
    </submittedName>
</protein>
<dbReference type="Gene3D" id="2.50.20.10">
    <property type="entry name" value="Lipoprotein localisation LolA/LolB/LppX"/>
    <property type="match status" value="1"/>
</dbReference>
<dbReference type="PANTHER" id="PTHR35869:SF1">
    <property type="entry name" value="OUTER-MEMBRANE LIPOPROTEIN CARRIER PROTEIN"/>
    <property type="match status" value="1"/>
</dbReference>
<proteinExistence type="predicted"/>
<sequence>MISAPRFARALVAAAIIATPAAAADSPDLGKLKSHIGAVQTMTANFVQTDARGRSAAGTLQLKRPGKVRFQYGSGDLLLVADGRNLYFLDYQVGQKSAYPLGKTPLGPLLSSSPDFNGKAQVLPSTDPRILVARAKNTSYGQLTLAFLRSTSAPGGLQMYGWTAIDPQGRRTTVKLSNVRYNVAVPESAFTYAEPKRRGK</sequence>
<keyword evidence="4" id="KW-1185">Reference proteome</keyword>
<accession>A0ABP7LEK2</accession>
<dbReference type="SUPFAM" id="SSF89392">
    <property type="entry name" value="Prokaryotic lipoproteins and lipoprotein localization factors"/>
    <property type="match status" value="1"/>
</dbReference>
<evidence type="ECO:0000256" key="2">
    <source>
        <dbReference type="SAM" id="SignalP"/>
    </source>
</evidence>
<feature type="signal peptide" evidence="2">
    <location>
        <begin position="1"/>
        <end position="23"/>
    </location>
</feature>
<dbReference type="EMBL" id="BAABBM010000001">
    <property type="protein sequence ID" value="GAA3899360.1"/>
    <property type="molecule type" value="Genomic_DNA"/>
</dbReference>
<evidence type="ECO:0000313" key="4">
    <source>
        <dbReference type="Proteomes" id="UP001500827"/>
    </source>
</evidence>
<comment type="caution">
    <text evidence="3">The sequence shown here is derived from an EMBL/GenBank/DDBJ whole genome shotgun (WGS) entry which is preliminary data.</text>
</comment>
<organism evidence="3 4">
    <name type="scientific">Sphingomonas limnosediminicola</name>
    <dbReference type="NCBI Taxonomy" id="940133"/>
    <lineage>
        <taxon>Bacteria</taxon>
        <taxon>Pseudomonadati</taxon>
        <taxon>Pseudomonadota</taxon>
        <taxon>Alphaproteobacteria</taxon>
        <taxon>Sphingomonadales</taxon>
        <taxon>Sphingomonadaceae</taxon>
        <taxon>Sphingomonas</taxon>
    </lineage>
</organism>
<dbReference type="Pfam" id="PF03548">
    <property type="entry name" value="LolA"/>
    <property type="match status" value="1"/>
</dbReference>
<gene>
    <name evidence="3" type="ORF">GCM10022276_17750</name>
</gene>
<dbReference type="RefSeq" id="WP_344699328.1">
    <property type="nucleotide sequence ID" value="NZ_BAABBM010000001.1"/>
</dbReference>
<dbReference type="InterPro" id="IPR029046">
    <property type="entry name" value="LolA/LolB/LppX"/>
</dbReference>
<keyword evidence="1 2" id="KW-0732">Signal</keyword>
<dbReference type="InterPro" id="IPR004564">
    <property type="entry name" value="OM_lipoprot_carrier_LolA-like"/>
</dbReference>
<feature type="chain" id="PRO_5045203136" evidence="2">
    <location>
        <begin position="24"/>
        <end position="200"/>
    </location>
</feature>
<evidence type="ECO:0000256" key="1">
    <source>
        <dbReference type="ARBA" id="ARBA00022729"/>
    </source>
</evidence>